<sequence>MSIILHDFATEDWPTIRPQYSLGPFIGGSETSSIRGVNSFTSGYTLLRRKRGLEEFPDLSDNLSVQRGNSLEPVVLDETAEILETNISKPNYLLL</sequence>
<gene>
    <name evidence="1" type="ORF">METZ01_LOCUS413319</name>
</gene>
<dbReference type="EMBL" id="UINC01161335">
    <property type="protein sequence ID" value="SVD60465.1"/>
    <property type="molecule type" value="Genomic_DNA"/>
</dbReference>
<name>A0A382WQ20_9ZZZZ</name>
<dbReference type="AlphaFoldDB" id="A0A382WQ20"/>
<evidence type="ECO:0000313" key="1">
    <source>
        <dbReference type="EMBL" id="SVD60465.1"/>
    </source>
</evidence>
<proteinExistence type="predicted"/>
<organism evidence="1">
    <name type="scientific">marine metagenome</name>
    <dbReference type="NCBI Taxonomy" id="408172"/>
    <lineage>
        <taxon>unclassified sequences</taxon>
        <taxon>metagenomes</taxon>
        <taxon>ecological metagenomes</taxon>
    </lineage>
</organism>
<reference evidence="1" key="1">
    <citation type="submission" date="2018-05" db="EMBL/GenBank/DDBJ databases">
        <authorList>
            <person name="Lanie J.A."/>
            <person name="Ng W.-L."/>
            <person name="Kazmierczak K.M."/>
            <person name="Andrzejewski T.M."/>
            <person name="Davidsen T.M."/>
            <person name="Wayne K.J."/>
            <person name="Tettelin H."/>
            <person name="Glass J.I."/>
            <person name="Rusch D."/>
            <person name="Podicherti R."/>
            <person name="Tsui H.-C.T."/>
            <person name="Winkler M.E."/>
        </authorList>
    </citation>
    <scope>NUCLEOTIDE SEQUENCE</scope>
</reference>
<protein>
    <submittedName>
        <fullName evidence="1">Uncharacterized protein</fullName>
    </submittedName>
</protein>
<accession>A0A382WQ20</accession>
<feature type="non-terminal residue" evidence="1">
    <location>
        <position position="95"/>
    </location>
</feature>